<sequence>MILENDFRFRRYNKELAERVSGFDCGDKDLNDFFREDAFNYDAQLLGRSYCFLSATDNDIAAAFTLSNSAIRVTELPNNAKRRLVKLIPWIKQGRNYPAVLIGRLGVNVKYRNQKLGSQIIDFIKAWFLSDHNKTGCRFIVVDAYNREDVLHFYSNNHNDFSFLFRDVYQEKICNSIPEEEPLRTRQMYFDLATLL</sequence>
<keyword evidence="5" id="KW-1185">Reference proteome</keyword>
<dbReference type="AlphaFoldDB" id="A0A2M9A633"/>
<keyword evidence="1" id="KW-1277">Toxin-antitoxin system</keyword>
<name>A0A2M9A633_9BACT</name>
<dbReference type="EMBL" id="PGEX01000001">
    <property type="protein sequence ID" value="PJJ41159.1"/>
    <property type="molecule type" value="Genomic_DNA"/>
</dbReference>
<evidence type="ECO:0000256" key="2">
    <source>
        <dbReference type="ARBA" id="ARBA00022679"/>
    </source>
</evidence>
<dbReference type="GO" id="GO:0016746">
    <property type="term" value="F:acyltransferase activity"/>
    <property type="evidence" value="ECO:0007669"/>
    <property type="project" value="UniProtKB-KW"/>
</dbReference>
<dbReference type="RefSeq" id="WP_198514868.1">
    <property type="nucleotide sequence ID" value="NZ_PGEX01000001.1"/>
</dbReference>
<keyword evidence="2" id="KW-0808">Transferase</keyword>
<evidence type="ECO:0000256" key="1">
    <source>
        <dbReference type="ARBA" id="ARBA00022649"/>
    </source>
</evidence>
<dbReference type="Proteomes" id="UP000231134">
    <property type="component" value="Unassembled WGS sequence"/>
</dbReference>
<proteinExistence type="predicted"/>
<dbReference type="PANTHER" id="PTHR36449">
    <property type="entry name" value="ACETYLTRANSFERASE-RELATED"/>
    <property type="match status" value="1"/>
</dbReference>
<dbReference type="SUPFAM" id="SSF55729">
    <property type="entry name" value="Acyl-CoA N-acyltransferases (Nat)"/>
    <property type="match status" value="1"/>
</dbReference>
<gene>
    <name evidence="4" type="ORF">BGX16_1117</name>
</gene>
<organism evidence="4 5">
    <name type="scientific">Hallerella succinigenes</name>
    <dbReference type="NCBI Taxonomy" id="1896222"/>
    <lineage>
        <taxon>Bacteria</taxon>
        <taxon>Pseudomonadati</taxon>
        <taxon>Fibrobacterota</taxon>
        <taxon>Fibrobacteria</taxon>
        <taxon>Fibrobacterales</taxon>
        <taxon>Fibrobacteraceae</taxon>
        <taxon>Hallerella</taxon>
    </lineage>
</organism>
<keyword evidence="3" id="KW-0012">Acyltransferase</keyword>
<accession>A0A2M9A633</accession>
<comment type="caution">
    <text evidence="4">The sequence shown here is derived from an EMBL/GenBank/DDBJ whole genome shotgun (WGS) entry which is preliminary data.</text>
</comment>
<reference evidence="4 5" key="1">
    <citation type="submission" date="2017-11" db="EMBL/GenBank/DDBJ databases">
        <title>Animal gut microbial communities from fecal samples from Wisconsin, USA.</title>
        <authorList>
            <person name="Neumann A."/>
        </authorList>
    </citation>
    <scope>NUCLEOTIDE SEQUENCE [LARGE SCALE GENOMIC DNA]</scope>
    <source>
        <strain evidence="4 5">UWS3</strain>
    </source>
</reference>
<evidence type="ECO:0000313" key="5">
    <source>
        <dbReference type="Proteomes" id="UP000231134"/>
    </source>
</evidence>
<protein>
    <recommendedName>
        <fullName evidence="6">N-acetyltransferase domain-containing protein</fullName>
    </recommendedName>
</protein>
<dbReference type="Gene3D" id="3.40.630.30">
    <property type="match status" value="1"/>
</dbReference>
<evidence type="ECO:0000256" key="3">
    <source>
        <dbReference type="ARBA" id="ARBA00023315"/>
    </source>
</evidence>
<evidence type="ECO:0008006" key="6">
    <source>
        <dbReference type="Google" id="ProtNLM"/>
    </source>
</evidence>
<evidence type="ECO:0000313" key="4">
    <source>
        <dbReference type="EMBL" id="PJJ41159.1"/>
    </source>
</evidence>
<dbReference type="InterPro" id="IPR016181">
    <property type="entry name" value="Acyl_CoA_acyltransferase"/>
</dbReference>
<dbReference type="PANTHER" id="PTHR36449:SF1">
    <property type="entry name" value="ACETYLTRANSFERASE"/>
    <property type="match status" value="1"/>
</dbReference>